<feature type="binding site" evidence="11">
    <location>
        <position position="165"/>
    </location>
    <ligand>
        <name>ATP</name>
        <dbReference type="ChEBI" id="CHEBI:30616"/>
    </ligand>
</feature>
<dbReference type="Pfam" id="PF13735">
    <property type="entry name" value="tRNA_NucTran2_2"/>
    <property type="match status" value="1"/>
</dbReference>
<evidence type="ECO:0000256" key="3">
    <source>
        <dbReference type="ARBA" id="ARBA00022694"/>
    </source>
</evidence>
<evidence type="ECO:0000256" key="8">
    <source>
        <dbReference type="ARBA" id="ARBA00022840"/>
    </source>
</evidence>
<proteinExistence type="inferred from homology"/>
<dbReference type="SMR" id="A0A0M0CF04"/>
<comment type="caution">
    <text evidence="16">The sequence shown here is derived from an EMBL/GenBank/DDBJ whole genome shotgun (WGS) entry which is preliminary data.</text>
</comment>
<feature type="binding site" evidence="11">
    <location>
        <position position="116"/>
    </location>
    <ligand>
        <name>ATP</name>
        <dbReference type="ChEBI" id="CHEBI:30616"/>
    </ligand>
</feature>
<keyword evidence="8 11" id="KW-0067">ATP-binding</keyword>
<evidence type="ECO:0000256" key="10">
    <source>
        <dbReference type="ARBA" id="ARBA00022884"/>
    </source>
</evidence>
<evidence type="ECO:0000256" key="1">
    <source>
        <dbReference type="ARBA" id="ARBA00001946"/>
    </source>
</evidence>
<dbReference type="EC" id="2.7.7.72" evidence="11"/>
<evidence type="ECO:0000259" key="12">
    <source>
        <dbReference type="Pfam" id="PF01743"/>
    </source>
</evidence>
<dbReference type="InterPro" id="IPR023068">
    <property type="entry name" value="CCA-adding_enz_firmicutes"/>
</dbReference>
<feature type="domain" description="CCA-adding enzyme C-terminal" evidence="14">
    <location>
        <begin position="249"/>
        <end position="398"/>
    </location>
</feature>
<dbReference type="PANTHER" id="PTHR46173">
    <property type="entry name" value="CCA TRNA NUCLEOTIDYLTRANSFERASE 1, MITOCHONDRIAL"/>
    <property type="match status" value="1"/>
</dbReference>
<dbReference type="EMBL" id="LUXO01000027">
    <property type="protein sequence ID" value="KZV03001.1"/>
    <property type="molecule type" value="Genomic_DNA"/>
</dbReference>
<dbReference type="Pfam" id="PF01743">
    <property type="entry name" value="PolyA_pol"/>
    <property type="match status" value="1"/>
</dbReference>
<dbReference type="Proteomes" id="UP000076872">
    <property type="component" value="Unassembled WGS sequence"/>
</dbReference>
<feature type="binding site" evidence="11">
    <location>
        <position position="35"/>
    </location>
    <ligand>
        <name>CTP</name>
        <dbReference type="ChEBI" id="CHEBI:37563"/>
    </ligand>
</feature>
<dbReference type="InterPro" id="IPR032810">
    <property type="entry name" value="CCA-adding_enz_C"/>
</dbReference>
<evidence type="ECO:0000256" key="5">
    <source>
        <dbReference type="ARBA" id="ARBA00022723"/>
    </source>
</evidence>
<dbReference type="Gene3D" id="1.10.110.30">
    <property type="match status" value="1"/>
</dbReference>
<dbReference type="GO" id="GO:0004810">
    <property type="term" value="F:CCA tRNA nucleotidyltransferase activity"/>
    <property type="evidence" value="ECO:0007669"/>
    <property type="project" value="UniProtKB-UniRule"/>
</dbReference>
<feature type="binding site" evidence="11">
    <location>
        <position position="159"/>
    </location>
    <ligand>
        <name>CTP</name>
        <dbReference type="ChEBI" id="CHEBI:37563"/>
    </ligand>
</feature>
<protein>
    <recommendedName>
        <fullName evidence="11">CCA-adding enzyme</fullName>
        <ecNumber evidence="11">2.7.7.72</ecNumber>
    </recommendedName>
    <alternativeName>
        <fullName evidence="11">CCA tRNA nucleotidyltransferase</fullName>
    </alternativeName>
    <alternativeName>
        <fullName evidence="11">tRNA CCA-pyrophosphorylase</fullName>
    </alternativeName>
    <alternativeName>
        <fullName evidence="11">tRNA adenylyl-/cytidylyl- transferase</fullName>
    </alternativeName>
    <alternativeName>
        <fullName evidence="11">tRNA nucleotidyltransferase</fullName>
    </alternativeName>
    <alternativeName>
        <fullName evidence="11">tRNA-NT</fullName>
    </alternativeName>
</protein>
<evidence type="ECO:0000313" key="19">
    <source>
        <dbReference type="Proteomes" id="UP000076882"/>
    </source>
</evidence>
<feature type="domain" description="Poly A polymerase head" evidence="12">
    <location>
        <begin position="27"/>
        <end position="147"/>
    </location>
</feature>
<evidence type="ECO:0000256" key="2">
    <source>
        <dbReference type="ARBA" id="ARBA00022679"/>
    </source>
</evidence>
<gene>
    <name evidence="11" type="primary">cca</name>
    <name evidence="16" type="ORF">Lp19_3252</name>
    <name evidence="17" type="ORF">NAB2_1503</name>
    <name evidence="15" type="ORF">Nizo2260_2893</name>
</gene>
<dbReference type="Gene3D" id="3.30.460.10">
    <property type="entry name" value="Beta Polymerase, domain 2"/>
    <property type="match status" value="1"/>
</dbReference>
<feature type="binding site" evidence="11">
    <location>
        <position position="162"/>
    </location>
    <ligand>
        <name>CTP</name>
        <dbReference type="ChEBI" id="CHEBI:37563"/>
    </ligand>
</feature>
<comment type="cofactor">
    <cofactor evidence="1 11">
        <name>Mg(2+)</name>
        <dbReference type="ChEBI" id="CHEBI:18420"/>
    </cofactor>
</comment>
<dbReference type="GO" id="GO:0000287">
    <property type="term" value="F:magnesium ion binding"/>
    <property type="evidence" value="ECO:0007669"/>
    <property type="project" value="UniProtKB-UniRule"/>
</dbReference>
<dbReference type="PANTHER" id="PTHR46173:SF1">
    <property type="entry name" value="CCA TRNA NUCLEOTIDYLTRANSFERASE 1, MITOCHONDRIAL"/>
    <property type="match status" value="1"/>
</dbReference>
<dbReference type="AlphaFoldDB" id="A0A0M0CF04"/>
<dbReference type="InterPro" id="IPR002646">
    <property type="entry name" value="PolA_pol_head_dom"/>
</dbReference>
<keyword evidence="7 11" id="KW-0692">RNA repair</keyword>
<organism evidence="16 19">
    <name type="scientific">Lactiplantibacillus plantarum</name>
    <name type="common">Lactobacillus plantarum</name>
    <dbReference type="NCBI Taxonomy" id="1590"/>
    <lineage>
        <taxon>Bacteria</taxon>
        <taxon>Bacillati</taxon>
        <taxon>Bacillota</taxon>
        <taxon>Bacilli</taxon>
        <taxon>Lactobacillales</taxon>
        <taxon>Lactobacillaceae</taxon>
        <taxon>Lactiplantibacillus</taxon>
    </lineage>
</organism>
<evidence type="ECO:0000313" key="18">
    <source>
        <dbReference type="Proteomes" id="UP000076872"/>
    </source>
</evidence>
<feature type="binding site" evidence="11">
    <location>
        <position position="165"/>
    </location>
    <ligand>
        <name>CTP</name>
        <dbReference type="ChEBI" id="CHEBI:37563"/>
    </ligand>
</feature>
<evidence type="ECO:0000259" key="13">
    <source>
        <dbReference type="Pfam" id="PF12627"/>
    </source>
</evidence>
<evidence type="ECO:0000313" key="17">
    <source>
        <dbReference type="EMBL" id="KZV03001.1"/>
    </source>
</evidence>
<dbReference type="Proteomes" id="UP000076989">
    <property type="component" value="Unassembled WGS sequence"/>
</dbReference>
<keyword evidence="9 11" id="KW-0460">Magnesium</keyword>
<dbReference type="Gene3D" id="1.20.58.560">
    <property type="match status" value="1"/>
</dbReference>
<comment type="subunit">
    <text evidence="11">Homodimer.</text>
</comment>
<evidence type="ECO:0000256" key="9">
    <source>
        <dbReference type="ARBA" id="ARBA00022842"/>
    </source>
</evidence>
<feature type="binding site" evidence="11">
    <location>
        <position position="32"/>
    </location>
    <ligand>
        <name>CTP</name>
        <dbReference type="ChEBI" id="CHEBI:37563"/>
    </ligand>
</feature>
<feature type="binding site" evidence="11">
    <location>
        <position position="32"/>
    </location>
    <ligand>
        <name>ATP</name>
        <dbReference type="ChEBI" id="CHEBI:30616"/>
    </ligand>
</feature>
<evidence type="ECO:0000256" key="4">
    <source>
        <dbReference type="ARBA" id="ARBA00022695"/>
    </source>
</evidence>
<evidence type="ECO:0000256" key="6">
    <source>
        <dbReference type="ARBA" id="ARBA00022741"/>
    </source>
</evidence>
<dbReference type="GO" id="GO:0042245">
    <property type="term" value="P:RNA repair"/>
    <property type="evidence" value="ECO:0007669"/>
    <property type="project" value="UniProtKB-KW"/>
</dbReference>
<feature type="binding site" evidence="11">
    <location>
        <position position="168"/>
    </location>
    <ligand>
        <name>CTP</name>
        <dbReference type="ChEBI" id="CHEBI:37563"/>
    </ligand>
</feature>
<dbReference type="InterPro" id="IPR032828">
    <property type="entry name" value="PolyA_RNA-bd"/>
</dbReference>
<comment type="catalytic activity">
    <reaction evidence="11">
        <text>a tRNA with a 3' CCA end + 2 CTP + ATP = a tRNA with a 3' CCACCA end + 3 diphosphate</text>
        <dbReference type="Rhea" id="RHEA:76235"/>
        <dbReference type="Rhea" id="RHEA-COMP:10468"/>
        <dbReference type="Rhea" id="RHEA-COMP:18655"/>
        <dbReference type="ChEBI" id="CHEBI:30616"/>
        <dbReference type="ChEBI" id="CHEBI:33019"/>
        <dbReference type="ChEBI" id="CHEBI:37563"/>
        <dbReference type="ChEBI" id="CHEBI:83071"/>
        <dbReference type="ChEBI" id="CHEBI:195187"/>
    </reaction>
</comment>
<feature type="binding site" evidence="11">
    <location>
        <position position="35"/>
    </location>
    <ligand>
        <name>ATP</name>
        <dbReference type="ChEBI" id="CHEBI:30616"/>
    </ligand>
</feature>
<dbReference type="SUPFAM" id="SSF81301">
    <property type="entry name" value="Nucleotidyltransferase"/>
    <property type="match status" value="1"/>
</dbReference>
<dbReference type="PATRIC" id="fig|1590.144.peg.1614"/>
<dbReference type="GO" id="GO:0005524">
    <property type="term" value="F:ATP binding"/>
    <property type="evidence" value="ECO:0007669"/>
    <property type="project" value="UniProtKB-UniRule"/>
</dbReference>
<comment type="catalytic activity">
    <reaction evidence="11">
        <text>a tRNA precursor + 2 CTP + ATP = a tRNA with a 3' CCA end + 3 diphosphate</text>
        <dbReference type="Rhea" id="RHEA:14433"/>
        <dbReference type="Rhea" id="RHEA-COMP:10465"/>
        <dbReference type="Rhea" id="RHEA-COMP:10468"/>
        <dbReference type="ChEBI" id="CHEBI:30616"/>
        <dbReference type="ChEBI" id="CHEBI:33019"/>
        <dbReference type="ChEBI" id="CHEBI:37563"/>
        <dbReference type="ChEBI" id="CHEBI:74896"/>
        <dbReference type="ChEBI" id="CHEBI:83071"/>
        <dbReference type="EC" id="2.7.7.72"/>
    </reaction>
</comment>
<dbReference type="RefSeq" id="WP_011101577.1">
    <property type="nucleotide sequence ID" value="NZ_BLJR01000002.1"/>
</dbReference>
<keyword evidence="3 11" id="KW-0819">tRNA processing</keyword>
<dbReference type="NCBIfam" id="NF009814">
    <property type="entry name" value="PRK13299.1"/>
    <property type="match status" value="1"/>
</dbReference>
<dbReference type="GO" id="GO:0000049">
    <property type="term" value="F:tRNA binding"/>
    <property type="evidence" value="ECO:0007669"/>
    <property type="project" value="UniProtKB-UniRule"/>
</dbReference>
<evidence type="ECO:0000256" key="11">
    <source>
        <dbReference type="HAMAP-Rule" id="MF_01263"/>
    </source>
</evidence>
<accession>A0A0M0CF04</accession>
<comment type="miscellaneous">
    <text evidence="11">A single active site specifically recognizes both ATP and CTP and is responsible for their addition.</text>
</comment>
<evidence type="ECO:0000313" key="20">
    <source>
        <dbReference type="Proteomes" id="UP000076989"/>
    </source>
</evidence>
<feature type="domain" description="tRNA nucleotidyltransferase/poly(A) polymerase RNA and SrmB- binding" evidence="13">
    <location>
        <begin position="174"/>
        <end position="233"/>
    </location>
</feature>
<feature type="binding site" evidence="11">
    <location>
        <position position="47"/>
    </location>
    <ligand>
        <name>Mg(2+)</name>
        <dbReference type="ChEBI" id="CHEBI:18420"/>
    </ligand>
</feature>
<sequence>MILTQLPAEFQAAKPIIETIEAAGYEAYFVGGCVRDTILGKPLHDVDIATSAFPAEVKQLFKRTVDTGIEHGTVMILDHGNGYETTTFRTESGYQDFRRPDQVTFVRSLKEDLKRRDFTINALAMTANGEVIDLFDGLADMEQGILRAVGVAEERFHEDALRMMRAVRFASQLGFTIESQTEQAIADNAALLAKIAVERTRVEWEKLLMGQHPVAGLTGLLTTDLYRYMPAMADQEAMLRQLMALPAWHLPSIESTWTLLSWTMQRTDEAAVRQLLKTWKTSNELINHVTAAIKALMALKHNGQLTAQENFYTGLEALKTANQVATILGFGQDQAQLVQSYASLPIHDKHELAINGGDLLKAKLVTPGPMMGQILAACLQAVVMKQVPNQQDALLDFARMVADSKNH</sequence>
<dbReference type="InterPro" id="IPR043519">
    <property type="entry name" value="NT_sf"/>
</dbReference>
<evidence type="ECO:0000256" key="7">
    <source>
        <dbReference type="ARBA" id="ARBA00022800"/>
    </source>
</evidence>
<dbReference type="KEGG" id="lpb:SH83_07765"/>
<dbReference type="Gene3D" id="1.10.246.80">
    <property type="match status" value="1"/>
</dbReference>
<comment type="similarity">
    <text evidence="11">Belongs to the tRNA nucleotidyltransferase/poly(A) polymerase family. Bacterial CCA-adding enzyme type 3 subfamily.</text>
</comment>
<evidence type="ECO:0000313" key="16">
    <source>
        <dbReference type="EMBL" id="KZU91966.1"/>
    </source>
</evidence>
<evidence type="ECO:0000313" key="15">
    <source>
        <dbReference type="EMBL" id="KZU01465.1"/>
    </source>
</evidence>
<feature type="binding site" evidence="11">
    <location>
        <position position="162"/>
    </location>
    <ligand>
        <name>ATP</name>
        <dbReference type="ChEBI" id="CHEBI:30616"/>
    </ligand>
</feature>
<evidence type="ECO:0000259" key="14">
    <source>
        <dbReference type="Pfam" id="PF13735"/>
    </source>
</evidence>
<keyword evidence="10 11" id="KW-0694">RNA-binding</keyword>
<keyword evidence="5 11" id="KW-0479">Metal-binding</keyword>
<comment type="function">
    <text evidence="11">Catalyzes the addition and repair of the essential 3'-terminal CCA sequence in tRNAs without using a nucleic acid template. Adds these three nucleotides in the order of C, C, and A to the tRNA nucleotide-73, using CTP and ATP as substrates and producing inorganic pyrophosphate. tRNA 3'-terminal CCA addition is required both for tRNA processing and repair. Also involved in tRNA surveillance by mediating tandem CCA addition to generate a CCACCA at the 3' terminus of unstable tRNAs. While stable tRNAs receive only 3'-terminal CCA, unstable tRNAs are marked with CCACCA and rapidly degraded.</text>
</comment>
<dbReference type="Proteomes" id="UP000076882">
    <property type="component" value="Unassembled WGS sequence"/>
</dbReference>
<dbReference type="Pfam" id="PF12627">
    <property type="entry name" value="PolyA_pol_RNAbd"/>
    <property type="match status" value="1"/>
</dbReference>
<name>A0A0M0CF04_LACPN</name>
<feature type="binding site" evidence="11">
    <location>
        <position position="159"/>
    </location>
    <ligand>
        <name>ATP</name>
        <dbReference type="ChEBI" id="CHEBI:30616"/>
    </ligand>
</feature>
<feature type="binding site" evidence="11">
    <location>
        <position position="116"/>
    </location>
    <ligand>
        <name>CTP</name>
        <dbReference type="ChEBI" id="CHEBI:37563"/>
    </ligand>
</feature>
<feature type="binding site" evidence="11">
    <location>
        <position position="45"/>
    </location>
    <ligand>
        <name>Mg(2+)</name>
        <dbReference type="ChEBI" id="CHEBI:18420"/>
    </ligand>
</feature>
<dbReference type="GO" id="GO:0001680">
    <property type="term" value="P:tRNA 3'-terminal CCA addition"/>
    <property type="evidence" value="ECO:0007669"/>
    <property type="project" value="UniProtKB-UniRule"/>
</dbReference>
<dbReference type="HAMAP" id="MF_01263">
    <property type="entry name" value="CCA_bact_type3"/>
    <property type="match status" value="1"/>
</dbReference>
<dbReference type="CDD" id="cd05398">
    <property type="entry name" value="NT_ClassII-CCAase"/>
    <property type="match status" value="1"/>
</dbReference>
<dbReference type="SUPFAM" id="SSF81891">
    <property type="entry name" value="Poly A polymerase C-terminal region-like"/>
    <property type="match status" value="1"/>
</dbReference>
<dbReference type="OMA" id="WKNSNAM"/>
<keyword evidence="2 11" id="KW-0808">Transferase</keyword>
<feature type="binding site" evidence="11">
    <location>
        <position position="168"/>
    </location>
    <ligand>
        <name>ATP</name>
        <dbReference type="ChEBI" id="CHEBI:30616"/>
    </ligand>
</feature>
<dbReference type="EMBL" id="LUWI01000038">
    <property type="protein sequence ID" value="KZU01465.1"/>
    <property type="molecule type" value="Genomic_DNA"/>
</dbReference>
<reference evidence="18 19" key="1">
    <citation type="submission" date="2016-03" db="EMBL/GenBank/DDBJ databases">
        <title>Comparative genomics of 54 Lactobacillus plantarum strains reveals genomic uncoupling from niche constraints.</title>
        <authorList>
            <person name="Martino M.E."/>
        </authorList>
    </citation>
    <scope>NUCLEOTIDE SEQUENCE [LARGE SCALE GENOMIC DNA]</scope>
    <source>
        <strain evidence="16 19">19.1</strain>
        <strain evidence="17 18">NAB2</strain>
        <strain evidence="15 20">Nizo2260</strain>
    </source>
</reference>
<keyword evidence="6 11" id="KW-0547">Nucleotide-binding</keyword>
<dbReference type="InterPro" id="IPR050264">
    <property type="entry name" value="Bact_CCA-adding_enz_type3_sf"/>
</dbReference>
<dbReference type="EMBL" id="LUXM01000040">
    <property type="protein sequence ID" value="KZU91966.1"/>
    <property type="molecule type" value="Genomic_DNA"/>
</dbReference>
<keyword evidence="4 11" id="KW-0548">Nucleotidyltransferase</keyword>